<organism evidence="1 2">
    <name type="scientific">Deinococcus soli</name>
    <name type="common">ex Cha et al. 2016</name>
    <dbReference type="NCBI Taxonomy" id="1309411"/>
    <lineage>
        <taxon>Bacteria</taxon>
        <taxon>Thermotogati</taxon>
        <taxon>Deinococcota</taxon>
        <taxon>Deinococci</taxon>
        <taxon>Deinococcales</taxon>
        <taxon>Deinococcaceae</taxon>
        <taxon>Deinococcus</taxon>
    </lineage>
</organism>
<sequence>MEQNLAGGNVVVVESLEGIALVGRPSRVRSFWRYTESLMDLVFSRALWSVMREDKPCAWVAEYSMHVDDAPTPVKGQWVMAPDRMDRTGRGWIVAEVA</sequence>
<reference evidence="1" key="1">
    <citation type="submission" date="2023-07" db="EMBL/GenBank/DDBJ databases">
        <title>Sorghum-associated microbial communities from plants grown in Nebraska, USA.</title>
        <authorList>
            <person name="Schachtman D."/>
        </authorList>
    </citation>
    <scope>NUCLEOTIDE SEQUENCE</scope>
    <source>
        <strain evidence="1">BE330</strain>
    </source>
</reference>
<accession>A0AAE3XDZ4</accession>
<dbReference type="Proteomes" id="UP001185331">
    <property type="component" value="Unassembled WGS sequence"/>
</dbReference>
<name>A0AAE3XDZ4_9DEIO</name>
<comment type="caution">
    <text evidence="1">The sequence shown here is derived from an EMBL/GenBank/DDBJ whole genome shotgun (WGS) entry which is preliminary data.</text>
</comment>
<dbReference type="RefSeq" id="WP_309854757.1">
    <property type="nucleotide sequence ID" value="NZ_JAVDQJ010000005.1"/>
</dbReference>
<evidence type="ECO:0000313" key="2">
    <source>
        <dbReference type="Proteomes" id="UP001185331"/>
    </source>
</evidence>
<evidence type="ECO:0000313" key="1">
    <source>
        <dbReference type="EMBL" id="MDR6218350.1"/>
    </source>
</evidence>
<dbReference type="EMBL" id="JAVDQK010000004">
    <property type="protein sequence ID" value="MDR6218350.1"/>
    <property type="molecule type" value="Genomic_DNA"/>
</dbReference>
<protein>
    <submittedName>
        <fullName evidence="1">Uncharacterized protein</fullName>
    </submittedName>
</protein>
<proteinExistence type="predicted"/>
<gene>
    <name evidence="1" type="ORF">J2Y00_001913</name>
</gene>
<dbReference type="AlphaFoldDB" id="A0AAE3XDZ4"/>